<dbReference type="Proteomes" id="UP000091918">
    <property type="component" value="Unassembled WGS sequence"/>
</dbReference>
<accession>A0A1B7P217</accession>
<protein>
    <submittedName>
        <fullName evidence="1">Uncharacterized protein</fullName>
    </submittedName>
</protein>
<dbReference type="EMBL" id="LGUA01000221">
    <property type="protein sequence ID" value="OAX83058.1"/>
    <property type="molecule type" value="Genomic_DNA"/>
</dbReference>
<reference evidence="1 2" key="1">
    <citation type="submission" date="2015-07" db="EMBL/GenBank/DDBJ databases">
        <title>Emmonsia species relationships and genome sequence.</title>
        <authorList>
            <person name="Cuomo C.A."/>
            <person name="Schwartz I.S."/>
            <person name="Kenyon C."/>
            <person name="de Hoog G.S."/>
            <person name="Govender N.P."/>
            <person name="Botha A."/>
            <person name="Moreno L."/>
            <person name="de Vries M."/>
            <person name="Munoz J.F."/>
            <person name="Stielow J.B."/>
        </authorList>
    </citation>
    <scope>NUCLEOTIDE SEQUENCE [LARGE SCALE GENOMIC DNA]</scope>
    <source>
        <strain evidence="1 2">CBS 136260</strain>
    </source>
</reference>
<keyword evidence="2" id="KW-1185">Reference proteome</keyword>
<evidence type="ECO:0000313" key="1">
    <source>
        <dbReference type="EMBL" id="OAX83058.1"/>
    </source>
</evidence>
<gene>
    <name evidence="1" type="ORF">ACJ72_02588</name>
</gene>
<sequence>MGGHGKTPEFGWYLSIPAQECGLVFLNITKGSVANIQQRDTDYTIPRAAFRNRKDLLPLIRCGRFGRIYAPADTIQLSLETPFAAVATR</sequence>
<dbReference type="AlphaFoldDB" id="A0A1B7P217"/>
<comment type="caution">
    <text evidence="1">The sequence shown here is derived from an EMBL/GenBank/DDBJ whole genome shotgun (WGS) entry which is preliminary data.</text>
</comment>
<organism evidence="1 2">
    <name type="scientific">Emergomyces africanus</name>
    <dbReference type="NCBI Taxonomy" id="1955775"/>
    <lineage>
        <taxon>Eukaryota</taxon>
        <taxon>Fungi</taxon>
        <taxon>Dikarya</taxon>
        <taxon>Ascomycota</taxon>
        <taxon>Pezizomycotina</taxon>
        <taxon>Eurotiomycetes</taxon>
        <taxon>Eurotiomycetidae</taxon>
        <taxon>Onygenales</taxon>
        <taxon>Ajellomycetaceae</taxon>
        <taxon>Emergomyces</taxon>
    </lineage>
</organism>
<proteinExistence type="predicted"/>
<evidence type="ECO:0000313" key="2">
    <source>
        <dbReference type="Proteomes" id="UP000091918"/>
    </source>
</evidence>
<name>A0A1B7P217_9EURO</name>